<evidence type="ECO:0000256" key="6">
    <source>
        <dbReference type="ARBA" id="ARBA00022989"/>
    </source>
</evidence>
<proteinExistence type="inferred from homology"/>
<organism evidence="10 11">
    <name type="scientific">Arthrobacter deserti</name>
    <dbReference type="NCBI Taxonomy" id="1742687"/>
    <lineage>
        <taxon>Bacteria</taxon>
        <taxon>Bacillati</taxon>
        <taxon>Actinomycetota</taxon>
        <taxon>Actinomycetes</taxon>
        <taxon>Micrococcales</taxon>
        <taxon>Micrococcaceae</taxon>
        <taxon>Arthrobacter</taxon>
    </lineage>
</organism>
<dbReference type="InterPro" id="IPR000515">
    <property type="entry name" value="MetI-like"/>
</dbReference>
<reference evidence="10 11" key="1">
    <citation type="submission" date="2020-04" db="EMBL/GenBank/DDBJ databases">
        <authorList>
            <person name="Liu S."/>
        </authorList>
    </citation>
    <scope>NUCLEOTIDE SEQUENCE [LARGE SCALE GENOMIC DNA]</scope>
    <source>
        <strain evidence="10 11">CGMCC 1.15091</strain>
    </source>
</reference>
<dbReference type="InterPro" id="IPR035906">
    <property type="entry name" value="MetI-like_sf"/>
</dbReference>
<evidence type="ECO:0000256" key="1">
    <source>
        <dbReference type="ARBA" id="ARBA00004651"/>
    </source>
</evidence>
<dbReference type="PROSITE" id="PS50928">
    <property type="entry name" value="ABC_TM1"/>
    <property type="match status" value="1"/>
</dbReference>
<dbReference type="PANTHER" id="PTHR42929:SF5">
    <property type="entry name" value="ABC TRANSPORTER PERMEASE PROTEIN"/>
    <property type="match status" value="1"/>
</dbReference>
<dbReference type="CDD" id="cd06261">
    <property type="entry name" value="TM_PBP2"/>
    <property type="match status" value="1"/>
</dbReference>
<dbReference type="Gene3D" id="1.10.3720.10">
    <property type="entry name" value="MetI-like"/>
    <property type="match status" value="1"/>
</dbReference>
<keyword evidence="5 8" id="KW-0812">Transmembrane</keyword>
<evidence type="ECO:0000256" key="7">
    <source>
        <dbReference type="ARBA" id="ARBA00023136"/>
    </source>
</evidence>
<evidence type="ECO:0000256" key="8">
    <source>
        <dbReference type="RuleBase" id="RU363032"/>
    </source>
</evidence>
<dbReference type="Pfam" id="PF00528">
    <property type="entry name" value="BPD_transp_1"/>
    <property type="match status" value="1"/>
</dbReference>
<evidence type="ECO:0000313" key="10">
    <source>
        <dbReference type="EMBL" id="NKX52834.1"/>
    </source>
</evidence>
<feature type="domain" description="ABC transmembrane type-1" evidence="9">
    <location>
        <begin position="1"/>
        <end position="98"/>
    </location>
</feature>
<dbReference type="SUPFAM" id="SSF161098">
    <property type="entry name" value="MetI-like"/>
    <property type="match status" value="1"/>
</dbReference>
<dbReference type="PANTHER" id="PTHR42929">
    <property type="entry name" value="INNER MEMBRANE ABC TRANSPORTER PERMEASE PROTEIN YDCU-RELATED-RELATED"/>
    <property type="match status" value="1"/>
</dbReference>
<sequence length="115" mass="12051">MAEIDKGQLRAARSLGATPLQRFLRVFLPLSVPGVAAASVLVFVLSLGFYITPAMLGAPANMMIGELLIQEIQKVGSVRASALGMLLLAGTLLSMGLLAVLWKTAGRKTERTAAA</sequence>
<dbReference type="Proteomes" id="UP000523795">
    <property type="component" value="Unassembled WGS sequence"/>
</dbReference>
<dbReference type="EMBL" id="JAAZSR010000780">
    <property type="protein sequence ID" value="NKX52834.1"/>
    <property type="molecule type" value="Genomic_DNA"/>
</dbReference>
<feature type="transmembrane region" description="Helical" evidence="8">
    <location>
        <begin position="23"/>
        <end position="51"/>
    </location>
</feature>
<evidence type="ECO:0000256" key="2">
    <source>
        <dbReference type="ARBA" id="ARBA00007069"/>
    </source>
</evidence>
<evidence type="ECO:0000256" key="3">
    <source>
        <dbReference type="ARBA" id="ARBA00022448"/>
    </source>
</evidence>
<evidence type="ECO:0000256" key="4">
    <source>
        <dbReference type="ARBA" id="ARBA00022475"/>
    </source>
</evidence>
<feature type="transmembrane region" description="Helical" evidence="8">
    <location>
        <begin position="82"/>
        <end position="102"/>
    </location>
</feature>
<evidence type="ECO:0000313" key="11">
    <source>
        <dbReference type="Proteomes" id="UP000523795"/>
    </source>
</evidence>
<keyword evidence="11" id="KW-1185">Reference proteome</keyword>
<keyword evidence="4" id="KW-1003">Cell membrane</keyword>
<comment type="caution">
    <text evidence="10">The sequence shown here is derived from an EMBL/GenBank/DDBJ whole genome shotgun (WGS) entry which is preliminary data.</text>
</comment>
<comment type="subcellular location">
    <subcellularLocation>
        <location evidence="1 8">Cell membrane</location>
        <topology evidence="1 8">Multi-pass membrane protein</topology>
    </subcellularLocation>
</comment>
<name>A0ABX1JX15_9MICC</name>
<evidence type="ECO:0000259" key="9">
    <source>
        <dbReference type="PROSITE" id="PS50928"/>
    </source>
</evidence>
<protein>
    <submittedName>
        <fullName evidence="10">ABC transporter permease subunit</fullName>
    </submittedName>
</protein>
<gene>
    <name evidence="10" type="ORF">HER39_20105</name>
</gene>
<keyword evidence="3 8" id="KW-0813">Transport</keyword>
<evidence type="ECO:0000256" key="5">
    <source>
        <dbReference type="ARBA" id="ARBA00022692"/>
    </source>
</evidence>
<keyword evidence="7 8" id="KW-0472">Membrane</keyword>
<accession>A0ABX1JX15</accession>
<keyword evidence="6 8" id="KW-1133">Transmembrane helix</keyword>
<comment type="similarity">
    <text evidence="2">Belongs to the binding-protein-dependent transport system permease family. CysTW subfamily.</text>
</comment>